<keyword evidence="3" id="KW-1185">Reference proteome</keyword>
<evidence type="ECO:0000259" key="1">
    <source>
        <dbReference type="Pfam" id="PF07969"/>
    </source>
</evidence>
<organism evidence="2 3">
    <name type="scientific">Burkholderia reimsis</name>
    <dbReference type="NCBI Taxonomy" id="2234132"/>
    <lineage>
        <taxon>Bacteria</taxon>
        <taxon>Pseudomonadati</taxon>
        <taxon>Pseudomonadota</taxon>
        <taxon>Betaproteobacteria</taxon>
        <taxon>Burkholderiales</taxon>
        <taxon>Burkholderiaceae</taxon>
        <taxon>Burkholderia</taxon>
    </lineage>
</organism>
<accession>A0A365QW52</accession>
<gene>
    <name evidence="2" type="ORF">DPV79_14750</name>
</gene>
<feature type="domain" description="Amidohydrolase 3" evidence="1">
    <location>
        <begin position="103"/>
        <end position="607"/>
    </location>
</feature>
<dbReference type="GO" id="GO:0016810">
    <property type="term" value="F:hydrolase activity, acting on carbon-nitrogen (but not peptide) bonds"/>
    <property type="evidence" value="ECO:0007669"/>
    <property type="project" value="InterPro"/>
</dbReference>
<dbReference type="RefSeq" id="WP_060377079.1">
    <property type="nucleotide sequence ID" value="NZ_QMFZ01000010.1"/>
</dbReference>
<evidence type="ECO:0000313" key="2">
    <source>
        <dbReference type="EMBL" id="RBB39468.1"/>
    </source>
</evidence>
<dbReference type="InterPro" id="IPR013108">
    <property type="entry name" value="Amidohydro_3"/>
</dbReference>
<reference evidence="2 3" key="1">
    <citation type="submission" date="2018-06" db="EMBL/GenBank/DDBJ databases">
        <title>Draft genome sequence of Burkholderia reimsis strain BE51 isolated from a French agricultural soil.</title>
        <authorList>
            <person name="Esmaeel Q."/>
        </authorList>
    </citation>
    <scope>NUCLEOTIDE SEQUENCE [LARGE SCALE GENOMIC DNA]</scope>
    <source>
        <strain evidence="2 3">BE51</strain>
    </source>
</reference>
<dbReference type="SUPFAM" id="SSF51556">
    <property type="entry name" value="Metallo-dependent hydrolases"/>
    <property type="match status" value="1"/>
</dbReference>
<proteinExistence type="predicted"/>
<name>A0A365QW52_9BURK</name>
<dbReference type="Pfam" id="PF07969">
    <property type="entry name" value="Amidohydro_3"/>
    <property type="match status" value="1"/>
</dbReference>
<dbReference type="InterPro" id="IPR033932">
    <property type="entry name" value="YtcJ-like"/>
</dbReference>
<dbReference type="Gene3D" id="3.10.310.70">
    <property type="match status" value="1"/>
</dbReference>
<protein>
    <submittedName>
        <fullName evidence="2">Amidohydrolase</fullName>
    </submittedName>
</protein>
<dbReference type="AlphaFoldDB" id="A0A365QW52"/>
<sequence length="616" mass="67255">MFHRNQLGCACCSPHLLAGALGQSESEWQDLLKELSQLEAPGAPEAVIFHGGLIYPDPEDCNTRVEALGIAEHKVIATGTLDEVRRRMRDSYPRAREQTLEPGHALLPGLIEPHAHLLPSAVFLTQPWHDLSPFVEQKLNPAYSAKTIADKLKALVDDAQPNGKNGEKWVCGSGVDPSLMLEWVDIDREWLDKISTDTCLFLINASGHLGYANGAALKAAGLEASFPKGVLTESQVTLMTNTVPRPTPIALLSALRKVMSNANERGITTLFDAGVGMGLGFYEVVLLQALASTPWMTVRMGGALFGNNDLWPLWLNQFKPQLDSAPESLFTIRAMKLIADGSNQGLTGLQSAPYKCCAEHSVPGVGPNGLFNFTPIDSLAQIMQQVDAAGWPILVHANGDEGIANVLAAYQLVLSKVPEPASPAPAPVAQAEPLRHRLEHASLLDDDDLRTMKRLGISPSFLIGHVGYWGRAFRNTILGEDRAQKLDRCKSALREGLRVSLHSDHFVSPLGPLRYMDQAMWRAMEADPELAVLNAAECLSAPEALRAVTIDAAWQCHLDDQVGSLKEGKQADLVILQRDPLQVQSGTPYQLREIVVQETWVSGRKVHDATRRAERQ</sequence>
<dbReference type="SUPFAM" id="SSF51338">
    <property type="entry name" value="Composite domain of metallo-dependent hydrolases"/>
    <property type="match status" value="1"/>
</dbReference>
<dbReference type="CDD" id="cd01300">
    <property type="entry name" value="YtcJ_like"/>
    <property type="match status" value="1"/>
</dbReference>
<comment type="caution">
    <text evidence="2">The sequence shown here is derived from an EMBL/GenBank/DDBJ whole genome shotgun (WGS) entry which is preliminary data.</text>
</comment>
<dbReference type="Proteomes" id="UP000252458">
    <property type="component" value="Unassembled WGS sequence"/>
</dbReference>
<dbReference type="InterPro" id="IPR011059">
    <property type="entry name" value="Metal-dep_hydrolase_composite"/>
</dbReference>
<dbReference type="PANTHER" id="PTHR22642:SF2">
    <property type="entry name" value="PROTEIN LONG AFTER FAR-RED 3"/>
    <property type="match status" value="1"/>
</dbReference>
<dbReference type="PANTHER" id="PTHR22642">
    <property type="entry name" value="IMIDAZOLONEPROPIONASE"/>
    <property type="match status" value="1"/>
</dbReference>
<keyword evidence="2" id="KW-0378">Hydrolase</keyword>
<dbReference type="Gene3D" id="3.20.20.140">
    <property type="entry name" value="Metal-dependent hydrolases"/>
    <property type="match status" value="1"/>
</dbReference>
<dbReference type="EMBL" id="QMFZ01000010">
    <property type="protein sequence ID" value="RBB39468.1"/>
    <property type="molecule type" value="Genomic_DNA"/>
</dbReference>
<dbReference type="InterPro" id="IPR032466">
    <property type="entry name" value="Metal_Hydrolase"/>
</dbReference>
<dbReference type="Gene3D" id="2.30.40.10">
    <property type="entry name" value="Urease, subunit C, domain 1"/>
    <property type="match status" value="1"/>
</dbReference>
<evidence type="ECO:0000313" key="3">
    <source>
        <dbReference type="Proteomes" id="UP000252458"/>
    </source>
</evidence>